<dbReference type="SUPFAM" id="SSF57701">
    <property type="entry name" value="Zn2/Cys6 DNA-binding domain"/>
    <property type="match status" value="1"/>
</dbReference>
<comment type="caution">
    <text evidence="8">The sequence shown here is derived from an EMBL/GenBank/DDBJ whole genome shotgun (WGS) entry which is preliminary data.</text>
</comment>
<protein>
    <recommendedName>
        <fullName evidence="7">Zn(2)-C6 fungal-type domain-containing protein</fullName>
    </recommendedName>
</protein>
<feature type="compositionally biased region" description="Polar residues" evidence="6">
    <location>
        <begin position="278"/>
        <end position="296"/>
    </location>
</feature>
<dbReference type="EMBL" id="JAGSXJ010000022">
    <property type="protein sequence ID" value="KAH6677750.1"/>
    <property type="molecule type" value="Genomic_DNA"/>
</dbReference>
<dbReference type="Pfam" id="PF00172">
    <property type="entry name" value="Zn_clus"/>
    <property type="match status" value="1"/>
</dbReference>
<gene>
    <name evidence="8" type="ORF">F5X68DRAFT_156946</name>
</gene>
<dbReference type="Pfam" id="PF04082">
    <property type="entry name" value="Fungal_trans"/>
    <property type="match status" value="1"/>
</dbReference>
<feature type="domain" description="Zn(2)-C6 fungal-type" evidence="7">
    <location>
        <begin position="168"/>
        <end position="202"/>
    </location>
</feature>
<dbReference type="InterPro" id="IPR007219">
    <property type="entry name" value="XnlR_reg_dom"/>
</dbReference>
<dbReference type="InterPro" id="IPR001138">
    <property type="entry name" value="Zn2Cys6_DnaBD"/>
</dbReference>
<reference evidence="8" key="1">
    <citation type="journal article" date="2021" name="Nat. Commun.">
        <title>Genetic determinants of endophytism in the Arabidopsis root mycobiome.</title>
        <authorList>
            <person name="Mesny F."/>
            <person name="Miyauchi S."/>
            <person name="Thiergart T."/>
            <person name="Pickel B."/>
            <person name="Atanasova L."/>
            <person name="Karlsson M."/>
            <person name="Huettel B."/>
            <person name="Barry K.W."/>
            <person name="Haridas S."/>
            <person name="Chen C."/>
            <person name="Bauer D."/>
            <person name="Andreopoulos W."/>
            <person name="Pangilinan J."/>
            <person name="LaButti K."/>
            <person name="Riley R."/>
            <person name="Lipzen A."/>
            <person name="Clum A."/>
            <person name="Drula E."/>
            <person name="Henrissat B."/>
            <person name="Kohler A."/>
            <person name="Grigoriev I.V."/>
            <person name="Martin F.M."/>
            <person name="Hacquard S."/>
        </authorList>
    </citation>
    <scope>NUCLEOTIDE SEQUENCE</scope>
    <source>
        <strain evidence="8">MPI-SDFR-AT-0117</strain>
    </source>
</reference>
<proteinExistence type="predicted"/>
<feature type="region of interest" description="Disordered" evidence="6">
    <location>
        <begin position="1"/>
        <end position="55"/>
    </location>
</feature>
<keyword evidence="1" id="KW-0479">Metal-binding</keyword>
<keyword evidence="4" id="KW-0804">Transcription</keyword>
<organism evidence="8 9">
    <name type="scientific">Plectosphaerella plurivora</name>
    <dbReference type="NCBI Taxonomy" id="936078"/>
    <lineage>
        <taxon>Eukaryota</taxon>
        <taxon>Fungi</taxon>
        <taxon>Dikarya</taxon>
        <taxon>Ascomycota</taxon>
        <taxon>Pezizomycotina</taxon>
        <taxon>Sordariomycetes</taxon>
        <taxon>Hypocreomycetidae</taxon>
        <taxon>Glomerellales</taxon>
        <taxon>Plectosphaerellaceae</taxon>
        <taxon>Plectosphaerella</taxon>
    </lineage>
</organism>
<dbReference type="AlphaFoldDB" id="A0A9P9A5P4"/>
<dbReference type="GO" id="GO:0003677">
    <property type="term" value="F:DNA binding"/>
    <property type="evidence" value="ECO:0007669"/>
    <property type="project" value="UniProtKB-KW"/>
</dbReference>
<dbReference type="PROSITE" id="PS50048">
    <property type="entry name" value="ZN2_CY6_FUNGAL_2"/>
    <property type="match status" value="1"/>
</dbReference>
<feature type="compositionally biased region" description="Pro residues" evidence="6">
    <location>
        <begin position="126"/>
        <end position="136"/>
    </location>
</feature>
<dbReference type="CDD" id="cd00067">
    <property type="entry name" value="GAL4"/>
    <property type="match status" value="1"/>
</dbReference>
<dbReference type="CDD" id="cd12148">
    <property type="entry name" value="fungal_TF_MHR"/>
    <property type="match status" value="1"/>
</dbReference>
<dbReference type="InterPro" id="IPR050797">
    <property type="entry name" value="Carb_Metab_Trans_Reg"/>
</dbReference>
<accession>A0A9P9A5P4</accession>
<dbReference type="SMART" id="SM00066">
    <property type="entry name" value="GAL4"/>
    <property type="match status" value="1"/>
</dbReference>
<evidence type="ECO:0000256" key="4">
    <source>
        <dbReference type="ARBA" id="ARBA00023163"/>
    </source>
</evidence>
<feature type="region of interest" description="Disordered" evidence="6">
    <location>
        <begin position="101"/>
        <end position="139"/>
    </location>
</feature>
<evidence type="ECO:0000313" key="9">
    <source>
        <dbReference type="Proteomes" id="UP000770015"/>
    </source>
</evidence>
<dbReference type="Proteomes" id="UP000770015">
    <property type="component" value="Unassembled WGS sequence"/>
</dbReference>
<keyword evidence="5" id="KW-0539">Nucleus</keyword>
<dbReference type="InterPro" id="IPR036864">
    <property type="entry name" value="Zn2-C6_fun-type_DNA-bd_sf"/>
</dbReference>
<sequence length="753" mass="81992">MDPSDQALGHEETLHTYPSPDPDGQHEAGSFFGTDINQHDAPASELSNHGEPEVPHGASVEELQLAAQLGHDLAAEPIMSMADTGIKFDEATLRTIMPHPDDPALKHIPHPTQHPPRAYISNDSGPTPPQAAPPAQLPITIGQGLGQSLATSHDDTTPPRKRSKVSRACDECRRKKVKCDAHTDTGDTPCSNCKRSSQRCSFSRIPQKRGPSKGYIKELADRIHSIEGRLGDSAGFNQTSGQGDGSQRKRTFSSVSNGDLHVPSDVRTAAMAWTTELQPAAQSSSTPERPSSTYETNGLAPQPIGLKPDTPSKPAAAVLDGLATELPELTQPRDLEDDIFDGYMTIIHPYVPVLPASKARLQVYLAQCSGMLREAFLEALAGTLHSFPAFTSPTAGDVGLAKKMLVEWELNDDAPRTQASHVVQLQTIMLLLIEADVRPAGCADTQKESLLGRAVGTAWALRLHLSRTDKNVDPDPNSDVNIRIRLWWSLVVLDRWNAISMGTPTMTHRQAAVVQSGVPEILGQVPWLLLRLSKVMDRIADVLAVLQKPGRSNSETGRVLATFLDDYVENFREDLPDHVDALTYPVVHLTYWHCRLVAYLLDASVGALDVIWPCREMVALLTAVPQLSSPFQHHFRALAMLTLAELSQIDKTKEEAGKLMAALRDLPMPTASWDDMVGDRILDVLGQAGNGQVLLERLAEVAASSSEAVEPAPDKHNDAMPSHPPSDDEVVAFSQRQILASGYFKFIRAINSH</sequence>
<dbReference type="GO" id="GO:0000981">
    <property type="term" value="F:DNA-binding transcription factor activity, RNA polymerase II-specific"/>
    <property type="evidence" value="ECO:0007669"/>
    <property type="project" value="InterPro"/>
</dbReference>
<dbReference type="GO" id="GO:0006351">
    <property type="term" value="P:DNA-templated transcription"/>
    <property type="evidence" value="ECO:0007669"/>
    <property type="project" value="InterPro"/>
</dbReference>
<dbReference type="PANTHER" id="PTHR31668">
    <property type="entry name" value="GLUCOSE TRANSPORT TRANSCRIPTION REGULATOR RGT1-RELATED-RELATED"/>
    <property type="match status" value="1"/>
</dbReference>
<dbReference type="PANTHER" id="PTHR31668:SF26">
    <property type="entry name" value="GLUCOSE TRANSPORT TRANSCRIPTION REGULATOR RGT1-RELATED"/>
    <property type="match status" value="1"/>
</dbReference>
<dbReference type="Gene3D" id="4.10.240.10">
    <property type="entry name" value="Zn(2)-C6 fungal-type DNA-binding domain"/>
    <property type="match status" value="1"/>
</dbReference>
<evidence type="ECO:0000256" key="3">
    <source>
        <dbReference type="ARBA" id="ARBA00023125"/>
    </source>
</evidence>
<keyword evidence="9" id="KW-1185">Reference proteome</keyword>
<evidence type="ECO:0000256" key="5">
    <source>
        <dbReference type="ARBA" id="ARBA00023242"/>
    </source>
</evidence>
<feature type="region of interest" description="Disordered" evidence="6">
    <location>
        <begin position="230"/>
        <end position="263"/>
    </location>
</feature>
<evidence type="ECO:0000256" key="1">
    <source>
        <dbReference type="ARBA" id="ARBA00022723"/>
    </source>
</evidence>
<dbReference type="PROSITE" id="PS00463">
    <property type="entry name" value="ZN2_CY6_FUNGAL_1"/>
    <property type="match status" value="1"/>
</dbReference>
<evidence type="ECO:0000259" key="7">
    <source>
        <dbReference type="PROSITE" id="PS50048"/>
    </source>
</evidence>
<feature type="region of interest" description="Disordered" evidence="6">
    <location>
        <begin position="278"/>
        <end position="312"/>
    </location>
</feature>
<evidence type="ECO:0000256" key="6">
    <source>
        <dbReference type="SAM" id="MobiDB-lite"/>
    </source>
</evidence>
<evidence type="ECO:0000256" key="2">
    <source>
        <dbReference type="ARBA" id="ARBA00023015"/>
    </source>
</evidence>
<dbReference type="OrthoDB" id="5426978at2759"/>
<keyword evidence="3" id="KW-0238">DNA-binding</keyword>
<name>A0A9P9A5P4_9PEZI</name>
<evidence type="ECO:0000313" key="8">
    <source>
        <dbReference type="EMBL" id="KAH6677750.1"/>
    </source>
</evidence>
<keyword evidence="2" id="KW-0805">Transcription regulation</keyword>
<dbReference type="GO" id="GO:0008270">
    <property type="term" value="F:zinc ion binding"/>
    <property type="evidence" value="ECO:0007669"/>
    <property type="project" value="InterPro"/>
</dbReference>
<feature type="region of interest" description="Disordered" evidence="6">
    <location>
        <begin position="705"/>
        <end position="728"/>
    </location>
</feature>